<evidence type="ECO:0000256" key="1">
    <source>
        <dbReference type="SAM" id="Coils"/>
    </source>
</evidence>
<feature type="compositionally biased region" description="Basic and acidic residues" evidence="2">
    <location>
        <begin position="430"/>
        <end position="443"/>
    </location>
</feature>
<dbReference type="OrthoDB" id="9760528at2"/>
<feature type="region of interest" description="Disordered" evidence="2">
    <location>
        <begin position="426"/>
        <end position="452"/>
    </location>
</feature>
<evidence type="ECO:0000256" key="3">
    <source>
        <dbReference type="SAM" id="Phobius"/>
    </source>
</evidence>
<feature type="transmembrane region" description="Helical" evidence="3">
    <location>
        <begin position="21"/>
        <end position="45"/>
    </location>
</feature>
<dbReference type="PANTHER" id="PTHR30386">
    <property type="entry name" value="MEMBRANE FUSION SUBUNIT OF EMRAB-TOLC MULTIDRUG EFFLUX PUMP"/>
    <property type="match status" value="1"/>
</dbReference>
<name>A0A517SX62_9BACT</name>
<protein>
    <submittedName>
        <fullName evidence="4">Uncharacterized protein</fullName>
    </submittedName>
</protein>
<keyword evidence="3" id="KW-0812">Transmembrane</keyword>
<evidence type="ECO:0000256" key="2">
    <source>
        <dbReference type="SAM" id="MobiDB-lite"/>
    </source>
</evidence>
<sequence length="452" mass="50911">MIPKSKFEDFPAYHMVRTGRIVRLIGRITFLLLILFIVAMIFVPWRQTARGYGMVVAKDPQQRAQVVVSPAKGVVSWVKAGIREGTYVTKDTELLRLTPIAADLVEQQNNQIRVLKEKEASAIDSMNRAKENETNQVQAGRNLSTSLDKELEATKQKWNKAKQDVLAAEAELNDKQNQLAVAEKIFPQGLISNQALVSKQQAVKVARAKYMGLEASEQEQYENLLAKEEEIEAKKQEISIKNQDASIKVFEAMQKLNTVEKELLEIQQKRAELDRLTVKAPRSGVILEWQVIEGSDTFKEGDKLFKIVPVAEEIAVEMVVSGNDMPLLKPGERVRLQFEGWPAVQFVGWPSVAVGTFGGKVDRIYPADDGYGNFKILVIPDSHFEREDGWPDDDYLRQGVRANGWVLLDEVSLGYEIWRQMNGFPPTVSQEDRKANSGKDAKGGFKLKMPKP</sequence>
<accession>A0A517SX62</accession>
<keyword evidence="3" id="KW-1133">Transmembrane helix</keyword>
<organism evidence="4 5">
    <name type="scientific">Stieleria bergensis</name>
    <dbReference type="NCBI Taxonomy" id="2528025"/>
    <lineage>
        <taxon>Bacteria</taxon>
        <taxon>Pseudomonadati</taxon>
        <taxon>Planctomycetota</taxon>
        <taxon>Planctomycetia</taxon>
        <taxon>Pirellulales</taxon>
        <taxon>Pirellulaceae</taxon>
        <taxon>Stieleria</taxon>
    </lineage>
</organism>
<dbReference type="Proteomes" id="UP000315003">
    <property type="component" value="Chromosome"/>
</dbReference>
<dbReference type="AlphaFoldDB" id="A0A517SX62"/>
<gene>
    <name evidence="4" type="ORF">SV7mr_32630</name>
</gene>
<reference evidence="4 5" key="1">
    <citation type="submission" date="2019-02" db="EMBL/GenBank/DDBJ databases">
        <title>Deep-cultivation of Planctomycetes and their phenomic and genomic characterization uncovers novel biology.</title>
        <authorList>
            <person name="Wiegand S."/>
            <person name="Jogler M."/>
            <person name="Boedeker C."/>
            <person name="Pinto D."/>
            <person name="Vollmers J."/>
            <person name="Rivas-Marin E."/>
            <person name="Kohn T."/>
            <person name="Peeters S.H."/>
            <person name="Heuer A."/>
            <person name="Rast P."/>
            <person name="Oberbeckmann S."/>
            <person name="Bunk B."/>
            <person name="Jeske O."/>
            <person name="Meyerdierks A."/>
            <person name="Storesund J.E."/>
            <person name="Kallscheuer N."/>
            <person name="Luecker S."/>
            <person name="Lage O.M."/>
            <person name="Pohl T."/>
            <person name="Merkel B.J."/>
            <person name="Hornburger P."/>
            <person name="Mueller R.-W."/>
            <person name="Bruemmer F."/>
            <person name="Labrenz M."/>
            <person name="Spormann A.M."/>
            <person name="Op den Camp H."/>
            <person name="Overmann J."/>
            <person name="Amann R."/>
            <person name="Jetten M.S.M."/>
            <person name="Mascher T."/>
            <person name="Medema M.H."/>
            <person name="Devos D.P."/>
            <person name="Kaster A.-K."/>
            <person name="Ovreas L."/>
            <person name="Rohde M."/>
            <person name="Galperin M.Y."/>
            <person name="Jogler C."/>
        </authorList>
    </citation>
    <scope>NUCLEOTIDE SEQUENCE [LARGE SCALE GENOMIC DNA]</scope>
    <source>
        <strain evidence="4 5">SV_7m_r</strain>
    </source>
</reference>
<proteinExistence type="predicted"/>
<keyword evidence="1" id="KW-0175">Coiled coil</keyword>
<dbReference type="PANTHER" id="PTHR30386:SF18">
    <property type="entry name" value="INNER MEMBRANE PROTEIN YIAV-RELATED"/>
    <property type="match status" value="1"/>
</dbReference>
<keyword evidence="5" id="KW-1185">Reference proteome</keyword>
<feature type="coiled-coil region" evidence="1">
    <location>
        <begin position="214"/>
        <end position="279"/>
    </location>
</feature>
<dbReference type="RefSeq" id="WP_145273871.1">
    <property type="nucleotide sequence ID" value="NZ_CP036272.1"/>
</dbReference>
<feature type="coiled-coil region" evidence="1">
    <location>
        <begin position="151"/>
        <end position="185"/>
    </location>
</feature>
<keyword evidence="3" id="KW-0472">Membrane</keyword>
<evidence type="ECO:0000313" key="4">
    <source>
        <dbReference type="EMBL" id="QDT60737.1"/>
    </source>
</evidence>
<dbReference type="EMBL" id="CP036272">
    <property type="protein sequence ID" value="QDT60737.1"/>
    <property type="molecule type" value="Genomic_DNA"/>
</dbReference>
<evidence type="ECO:0000313" key="5">
    <source>
        <dbReference type="Proteomes" id="UP000315003"/>
    </source>
</evidence>
<dbReference type="InterPro" id="IPR050739">
    <property type="entry name" value="MFP"/>
</dbReference>